<proteinExistence type="predicted"/>
<dbReference type="AlphaFoldDB" id="A0A7K0GNR5"/>
<dbReference type="EMBL" id="WKLT01000043">
    <property type="protein sequence ID" value="MRY60561.1"/>
    <property type="molecule type" value="Genomic_DNA"/>
</dbReference>
<dbReference type="Proteomes" id="UP000463337">
    <property type="component" value="Unassembled WGS sequence"/>
</dbReference>
<sequence length="77" mass="9355">MKPTTYINWDGLKDIPFFYCDTKEDEENKDFDIYYQGRLVLHDYNHCGHYLYTAAVLFSRIKNKTADWVNLRNLWIL</sequence>
<gene>
    <name evidence="1" type="ORF">GKD59_22190</name>
</gene>
<evidence type="ECO:0000313" key="1">
    <source>
        <dbReference type="EMBL" id="MRY60561.1"/>
    </source>
</evidence>
<comment type="caution">
    <text evidence="1">The sequence shown here is derived from an EMBL/GenBank/DDBJ whole genome shotgun (WGS) entry which is preliminary data.</text>
</comment>
<name>A0A7K0GNR5_PARDI</name>
<accession>A0A7K0GNR5</accession>
<reference evidence="1 2" key="1">
    <citation type="journal article" date="2019" name="Nat. Med.">
        <title>A library of human gut bacterial isolates paired with longitudinal multiomics data enables mechanistic microbiome research.</title>
        <authorList>
            <person name="Poyet M."/>
            <person name="Groussin M."/>
            <person name="Gibbons S.M."/>
            <person name="Avila-Pacheco J."/>
            <person name="Jiang X."/>
            <person name="Kearney S.M."/>
            <person name="Perrotta A.R."/>
            <person name="Berdy B."/>
            <person name="Zhao S."/>
            <person name="Lieberman T.D."/>
            <person name="Swanson P.K."/>
            <person name="Smith M."/>
            <person name="Roesemann S."/>
            <person name="Alexander J.E."/>
            <person name="Rich S.A."/>
            <person name="Livny J."/>
            <person name="Vlamakis H."/>
            <person name="Clish C."/>
            <person name="Bullock K."/>
            <person name="Deik A."/>
            <person name="Scott J."/>
            <person name="Pierce K.A."/>
            <person name="Xavier R.J."/>
            <person name="Alm E.J."/>
        </authorList>
    </citation>
    <scope>NUCLEOTIDE SEQUENCE [LARGE SCALE GENOMIC DNA]</scope>
    <source>
        <strain evidence="1 2">BIOML-A41</strain>
    </source>
</reference>
<evidence type="ECO:0000313" key="2">
    <source>
        <dbReference type="Proteomes" id="UP000463337"/>
    </source>
</evidence>
<feature type="non-terminal residue" evidence="1">
    <location>
        <position position="77"/>
    </location>
</feature>
<organism evidence="1 2">
    <name type="scientific">Parabacteroides distasonis</name>
    <dbReference type="NCBI Taxonomy" id="823"/>
    <lineage>
        <taxon>Bacteria</taxon>
        <taxon>Pseudomonadati</taxon>
        <taxon>Bacteroidota</taxon>
        <taxon>Bacteroidia</taxon>
        <taxon>Bacteroidales</taxon>
        <taxon>Tannerellaceae</taxon>
        <taxon>Parabacteroides</taxon>
    </lineage>
</organism>
<protein>
    <submittedName>
        <fullName evidence="1">Exo-poly-alpha-D-galacturonosidase</fullName>
    </submittedName>
</protein>